<reference evidence="2 3" key="1">
    <citation type="submission" date="2018-10" db="EMBL/GenBank/DDBJ databases">
        <title>Xanthobacter tagetidis genome sequencing and assembly.</title>
        <authorList>
            <person name="Maclea K.S."/>
            <person name="Goen A.E."/>
            <person name="Fatima S.A."/>
        </authorList>
    </citation>
    <scope>NUCLEOTIDE SEQUENCE [LARGE SCALE GENOMIC DNA]</scope>
    <source>
        <strain evidence="2 3">ATCC 700314</strain>
    </source>
</reference>
<comment type="caution">
    <text evidence="2">The sequence shown here is derived from an EMBL/GenBank/DDBJ whole genome shotgun (WGS) entry which is preliminary data.</text>
</comment>
<evidence type="ECO:0000256" key="1">
    <source>
        <dbReference type="SAM" id="SignalP"/>
    </source>
</evidence>
<keyword evidence="3" id="KW-1185">Reference proteome</keyword>
<gene>
    <name evidence="2" type="ORF">D9R14_18980</name>
</gene>
<sequence>MMKRHAVRAALGAAFLAIGFAYAGAASAAPFSPGTVAAAERAAPAAAETVRWVCGPYRCYWQPGARVVVPGYAAGWRAPRYPWCYWSKVRGPYGGWRWVQVCRR</sequence>
<feature type="signal peptide" evidence="1">
    <location>
        <begin position="1"/>
        <end position="28"/>
    </location>
</feature>
<dbReference type="EMBL" id="RCTF01000019">
    <property type="protein sequence ID" value="RLP74445.1"/>
    <property type="molecule type" value="Genomic_DNA"/>
</dbReference>
<protein>
    <submittedName>
        <fullName evidence="2">Uncharacterized protein</fullName>
    </submittedName>
</protein>
<accession>A0A3L7A342</accession>
<evidence type="ECO:0000313" key="3">
    <source>
        <dbReference type="Proteomes" id="UP000269692"/>
    </source>
</evidence>
<dbReference type="RefSeq" id="WP_121624918.1">
    <property type="nucleotide sequence ID" value="NZ_JACIIW010000003.1"/>
</dbReference>
<dbReference type="OrthoDB" id="8455971at2"/>
<feature type="chain" id="PRO_5018299070" evidence="1">
    <location>
        <begin position="29"/>
        <end position="104"/>
    </location>
</feature>
<proteinExistence type="predicted"/>
<name>A0A3L7A342_9HYPH</name>
<organism evidence="2 3">
    <name type="scientific">Xanthobacter tagetidis</name>
    <dbReference type="NCBI Taxonomy" id="60216"/>
    <lineage>
        <taxon>Bacteria</taxon>
        <taxon>Pseudomonadati</taxon>
        <taxon>Pseudomonadota</taxon>
        <taxon>Alphaproteobacteria</taxon>
        <taxon>Hyphomicrobiales</taxon>
        <taxon>Xanthobacteraceae</taxon>
        <taxon>Xanthobacter</taxon>
    </lineage>
</organism>
<dbReference type="AlphaFoldDB" id="A0A3L7A342"/>
<keyword evidence="1" id="KW-0732">Signal</keyword>
<evidence type="ECO:0000313" key="2">
    <source>
        <dbReference type="EMBL" id="RLP74445.1"/>
    </source>
</evidence>
<dbReference type="Proteomes" id="UP000269692">
    <property type="component" value="Unassembled WGS sequence"/>
</dbReference>